<keyword evidence="5" id="KW-0804">Transcription</keyword>
<feature type="compositionally biased region" description="Gly residues" evidence="9">
    <location>
        <begin position="1"/>
        <end position="10"/>
    </location>
</feature>
<keyword evidence="6 7" id="KW-0539">Nucleus</keyword>
<comment type="caution">
    <text evidence="11">The sequence shown here is derived from an EMBL/GenBank/DDBJ whole genome shotgun (WGS) entry which is preliminary data.</text>
</comment>
<dbReference type="Gene3D" id="1.10.10.60">
    <property type="entry name" value="Homeodomain-like"/>
    <property type="match status" value="1"/>
</dbReference>
<evidence type="ECO:0000256" key="2">
    <source>
        <dbReference type="ARBA" id="ARBA00023015"/>
    </source>
</evidence>
<feature type="DNA-binding region" description="Homeobox" evidence="7">
    <location>
        <begin position="145"/>
        <end position="204"/>
    </location>
</feature>
<dbReference type="InterPro" id="IPR020479">
    <property type="entry name" value="HD_metazoa"/>
</dbReference>
<comment type="subcellular location">
    <subcellularLocation>
        <location evidence="7 8">Nucleus</location>
    </subcellularLocation>
</comment>
<feature type="compositionally biased region" description="Low complexity" evidence="9">
    <location>
        <begin position="20"/>
        <end position="32"/>
    </location>
</feature>
<dbReference type="InterPro" id="IPR009057">
    <property type="entry name" value="Homeodomain-like_sf"/>
</dbReference>
<keyword evidence="3 7" id="KW-0238">DNA-binding</keyword>
<dbReference type="PRINTS" id="PR00024">
    <property type="entry name" value="HOMEOBOX"/>
</dbReference>
<name>A0A9Q0EIG2_9TELE</name>
<feature type="domain" description="Homeobox" evidence="10">
    <location>
        <begin position="143"/>
        <end position="203"/>
    </location>
</feature>
<dbReference type="AlphaFoldDB" id="A0A9Q0EIG2"/>
<evidence type="ECO:0000256" key="1">
    <source>
        <dbReference type="ARBA" id="ARBA00022473"/>
    </source>
</evidence>
<evidence type="ECO:0000259" key="10">
    <source>
        <dbReference type="PROSITE" id="PS50071"/>
    </source>
</evidence>
<evidence type="ECO:0000256" key="6">
    <source>
        <dbReference type="ARBA" id="ARBA00023242"/>
    </source>
</evidence>
<protein>
    <recommendedName>
        <fullName evidence="10">Homeobox domain-containing protein</fullName>
    </recommendedName>
</protein>
<organism evidence="11 12">
    <name type="scientific">Muraenolepis orangiensis</name>
    <name type="common">Patagonian moray cod</name>
    <dbReference type="NCBI Taxonomy" id="630683"/>
    <lineage>
        <taxon>Eukaryota</taxon>
        <taxon>Metazoa</taxon>
        <taxon>Chordata</taxon>
        <taxon>Craniata</taxon>
        <taxon>Vertebrata</taxon>
        <taxon>Euteleostomi</taxon>
        <taxon>Actinopterygii</taxon>
        <taxon>Neopterygii</taxon>
        <taxon>Teleostei</taxon>
        <taxon>Neoteleostei</taxon>
        <taxon>Acanthomorphata</taxon>
        <taxon>Zeiogadaria</taxon>
        <taxon>Gadariae</taxon>
        <taxon>Gadiformes</taxon>
        <taxon>Muraenolepidoidei</taxon>
        <taxon>Muraenolepididae</taxon>
        <taxon>Muraenolepis</taxon>
    </lineage>
</organism>
<dbReference type="Pfam" id="PF00046">
    <property type="entry name" value="Homeodomain"/>
    <property type="match status" value="1"/>
</dbReference>
<keyword evidence="4 7" id="KW-0371">Homeobox</keyword>
<keyword evidence="2" id="KW-0805">Transcription regulation</keyword>
<dbReference type="GO" id="GO:0005634">
    <property type="term" value="C:nucleus"/>
    <property type="evidence" value="ECO:0007669"/>
    <property type="project" value="UniProtKB-SubCell"/>
</dbReference>
<sequence length="386" mass="42051">MEAGGGGRGSRPGPRPGPSPRFSTSSTTETPPVGAQHSLGQSKQSKRCTPVLTTKSQVTFAPPPKSKPATKPSELRTHLPLDERVPPAVDPPPHLQNPSSEDEPRPKTSTPPAGSPGKRAGSPVKRAGSPGKRAGSPVKRAGSPVKRARTAYSSAQRVELEKEFHFSRYLRGARRTEMAALLRLHEKQVKIWFQNRRMKQKKDDRFQGLVLVPSSSSSPPPGSPATLSTLGYVHLQGGDVYEPGAPSSPPRTRPLVHPALAQLHAQSDLLVYSFPAEDCCNSAASLQNPFTKDPKFDMHYGAAMLSNNNTPKTSLVPAAEPGGDYPDAPSFFLESRESQQRILRAPRLSHRETDEVVYHMRPLVIPPTSLNHTTELIHWDSMRNNN</sequence>
<feature type="compositionally biased region" description="Basic and acidic residues" evidence="9">
    <location>
        <begin position="73"/>
        <end position="85"/>
    </location>
</feature>
<evidence type="ECO:0000256" key="7">
    <source>
        <dbReference type="PROSITE-ProRule" id="PRU00108"/>
    </source>
</evidence>
<evidence type="ECO:0000256" key="5">
    <source>
        <dbReference type="ARBA" id="ARBA00023163"/>
    </source>
</evidence>
<dbReference type="PROSITE" id="PS50071">
    <property type="entry name" value="HOMEOBOX_2"/>
    <property type="match status" value="1"/>
</dbReference>
<dbReference type="OrthoDB" id="6159439at2759"/>
<dbReference type="GO" id="GO:0000978">
    <property type="term" value="F:RNA polymerase II cis-regulatory region sequence-specific DNA binding"/>
    <property type="evidence" value="ECO:0007669"/>
    <property type="project" value="TreeGrafter"/>
</dbReference>
<proteinExistence type="predicted"/>
<dbReference type="InterPro" id="IPR001356">
    <property type="entry name" value="HD"/>
</dbReference>
<dbReference type="PANTHER" id="PTHR45664">
    <property type="entry name" value="PROTEIN ZERKNUELLT 1-RELATED"/>
    <property type="match status" value="1"/>
</dbReference>
<evidence type="ECO:0000256" key="4">
    <source>
        <dbReference type="ARBA" id="ARBA00023155"/>
    </source>
</evidence>
<gene>
    <name evidence="11" type="ORF">NHX12_024490</name>
</gene>
<dbReference type="SMART" id="SM00389">
    <property type="entry name" value="HOX"/>
    <property type="match status" value="1"/>
</dbReference>
<reference evidence="11" key="1">
    <citation type="submission" date="2022-07" db="EMBL/GenBank/DDBJ databases">
        <title>Chromosome-level genome of Muraenolepis orangiensis.</title>
        <authorList>
            <person name="Kim J."/>
        </authorList>
    </citation>
    <scope>NUCLEOTIDE SEQUENCE</scope>
    <source>
        <strain evidence="11">KU_S4_2022</strain>
        <tissue evidence="11">Muscle</tissue>
    </source>
</reference>
<dbReference type="SUPFAM" id="SSF46689">
    <property type="entry name" value="Homeodomain-like"/>
    <property type="match status" value="1"/>
</dbReference>
<dbReference type="CDD" id="cd00086">
    <property type="entry name" value="homeodomain"/>
    <property type="match status" value="1"/>
</dbReference>
<dbReference type="EMBL" id="JANIIK010000040">
    <property type="protein sequence ID" value="KAJ3607439.1"/>
    <property type="molecule type" value="Genomic_DNA"/>
</dbReference>
<keyword evidence="1" id="KW-0217">Developmental protein</keyword>
<evidence type="ECO:0000256" key="3">
    <source>
        <dbReference type="ARBA" id="ARBA00023125"/>
    </source>
</evidence>
<evidence type="ECO:0000256" key="9">
    <source>
        <dbReference type="SAM" id="MobiDB-lite"/>
    </source>
</evidence>
<evidence type="ECO:0000313" key="11">
    <source>
        <dbReference type="EMBL" id="KAJ3607439.1"/>
    </source>
</evidence>
<feature type="region of interest" description="Disordered" evidence="9">
    <location>
        <begin position="1"/>
        <end position="150"/>
    </location>
</feature>
<dbReference type="PANTHER" id="PTHR45664:SF18">
    <property type="entry name" value="HOMEOBOX PROTEIN HOX3"/>
    <property type="match status" value="1"/>
</dbReference>
<dbReference type="GO" id="GO:0000981">
    <property type="term" value="F:DNA-binding transcription factor activity, RNA polymerase II-specific"/>
    <property type="evidence" value="ECO:0007669"/>
    <property type="project" value="InterPro"/>
</dbReference>
<dbReference type="Proteomes" id="UP001148018">
    <property type="component" value="Unassembled WGS sequence"/>
</dbReference>
<evidence type="ECO:0000256" key="8">
    <source>
        <dbReference type="RuleBase" id="RU000682"/>
    </source>
</evidence>
<keyword evidence="12" id="KW-1185">Reference proteome</keyword>
<dbReference type="InterPro" id="IPR017970">
    <property type="entry name" value="Homeobox_CS"/>
</dbReference>
<accession>A0A9Q0EIG2</accession>
<dbReference type="PROSITE" id="PS00027">
    <property type="entry name" value="HOMEOBOX_1"/>
    <property type="match status" value="1"/>
</dbReference>
<evidence type="ECO:0000313" key="12">
    <source>
        <dbReference type="Proteomes" id="UP001148018"/>
    </source>
</evidence>